<dbReference type="Gene3D" id="1.10.1740.10">
    <property type="match status" value="1"/>
</dbReference>
<dbReference type="EMBL" id="BARS01003707">
    <property type="protein sequence ID" value="GAF85437.1"/>
    <property type="molecule type" value="Genomic_DNA"/>
</dbReference>
<dbReference type="PANTHER" id="PTHR43133:SF8">
    <property type="entry name" value="RNA POLYMERASE SIGMA FACTOR HI_1459-RELATED"/>
    <property type="match status" value="1"/>
</dbReference>
<reference evidence="8" key="1">
    <citation type="journal article" date="2014" name="Front. Microbiol.">
        <title>High frequency of phylogenetically diverse reductive dehalogenase-homologous genes in deep subseafloor sedimentary metagenomes.</title>
        <authorList>
            <person name="Kawai M."/>
            <person name="Futagami T."/>
            <person name="Toyoda A."/>
            <person name="Takaki Y."/>
            <person name="Nishi S."/>
            <person name="Hori S."/>
            <person name="Arai W."/>
            <person name="Tsubouchi T."/>
            <person name="Morono Y."/>
            <person name="Uchiyama I."/>
            <person name="Ito T."/>
            <person name="Fujiyama A."/>
            <person name="Inagaki F."/>
            <person name="Takami H."/>
        </authorList>
    </citation>
    <scope>NUCLEOTIDE SEQUENCE</scope>
    <source>
        <strain evidence="8">Expedition CK06-06</strain>
    </source>
</reference>
<gene>
    <name evidence="8" type="ORF">S01H1_07188</name>
</gene>
<dbReference type="NCBIfam" id="TIGR02937">
    <property type="entry name" value="sigma70-ECF"/>
    <property type="match status" value="1"/>
</dbReference>
<dbReference type="InterPro" id="IPR007627">
    <property type="entry name" value="RNA_pol_sigma70_r2"/>
</dbReference>
<dbReference type="InterPro" id="IPR013324">
    <property type="entry name" value="RNA_pol_sigma_r3/r4-like"/>
</dbReference>
<evidence type="ECO:0000259" key="7">
    <source>
        <dbReference type="Pfam" id="PF08281"/>
    </source>
</evidence>
<sequence>MDDRPAQDGGHGGHPVTEAFDELFQAYEQKIFNLVYRLVGDYEDAADLTSDTFVRALRAYDRFRGDAQPYTWLYRIALNLCKNYFRQQRHRSRVHSFSLDSPVTSEEGEVPREIEDGRAAPQQQVEAKELGGEVQKCLLALRPDFRALILLRDLQGLSYREIGSILGCSEKAVKSRLFRARAQLRDALSPYLSE</sequence>
<comment type="similarity">
    <text evidence="1">Belongs to the sigma-70 factor family. ECF subfamily.</text>
</comment>
<evidence type="ECO:0000256" key="3">
    <source>
        <dbReference type="ARBA" id="ARBA00023082"/>
    </source>
</evidence>
<evidence type="ECO:0008006" key="9">
    <source>
        <dbReference type="Google" id="ProtNLM"/>
    </source>
</evidence>
<dbReference type="Pfam" id="PF04542">
    <property type="entry name" value="Sigma70_r2"/>
    <property type="match status" value="1"/>
</dbReference>
<evidence type="ECO:0000259" key="6">
    <source>
        <dbReference type="Pfam" id="PF04542"/>
    </source>
</evidence>
<dbReference type="PANTHER" id="PTHR43133">
    <property type="entry name" value="RNA POLYMERASE ECF-TYPE SIGMA FACTO"/>
    <property type="match status" value="1"/>
</dbReference>
<dbReference type="GO" id="GO:0016987">
    <property type="term" value="F:sigma factor activity"/>
    <property type="evidence" value="ECO:0007669"/>
    <property type="project" value="UniProtKB-KW"/>
</dbReference>
<dbReference type="Pfam" id="PF08281">
    <property type="entry name" value="Sigma70_r4_2"/>
    <property type="match status" value="1"/>
</dbReference>
<organism evidence="8">
    <name type="scientific">marine sediment metagenome</name>
    <dbReference type="NCBI Taxonomy" id="412755"/>
    <lineage>
        <taxon>unclassified sequences</taxon>
        <taxon>metagenomes</taxon>
        <taxon>ecological metagenomes</taxon>
    </lineage>
</organism>
<evidence type="ECO:0000256" key="4">
    <source>
        <dbReference type="ARBA" id="ARBA00023125"/>
    </source>
</evidence>
<dbReference type="InterPro" id="IPR013325">
    <property type="entry name" value="RNA_pol_sigma_r2"/>
</dbReference>
<keyword evidence="2" id="KW-0805">Transcription regulation</keyword>
<protein>
    <recommendedName>
        <fullName evidence="9">HTH luxR-type domain-containing protein</fullName>
    </recommendedName>
</protein>
<dbReference type="InterPro" id="IPR013249">
    <property type="entry name" value="RNA_pol_sigma70_r4_t2"/>
</dbReference>
<keyword evidence="5" id="KW-0804">Transcription</keyword>
<dbReference type="GO" id="GO:0003677">
    <property type="term" value="F:DNA binding"/>
    <property type="evidence" value="ECO:0007669"/>
    <property type="project" value="UniProtKB-KW"/>
</dbReference>
<evidence type="ECO:0000256" key="5">
    <source>
        <dbReference type="ARBA" id="ARBA00023163"/>
    </source>
</evidence>
<dbReference type="GO" id="GO:0006352">
    <property type="term" value="P:DNA-templated transcription initiation"/>
    <property type="evidence" value="ECO:0007669"/>
    <property type="project" value="InterPro"/>
</dbReference>
<accession>X0TB76</accession>
<feature type="domain" description="RNA polymerase sigma factor 70 region 4 type 2" evidence="7">
    <location>
        <begin position="133"/>
        <end position="184"/>
    </location>
</feature>
<dbReference type="CDD" id="cd06171">
    <property type="entry name" value="Sigma70_r4"/>
    <property type="match status" value="1"/>
</dbReference>
<dbReference type="InterPro" id="IPR039425">
    <property type="entry name" value="RNA_pol_sigma-70-like"/>
</dbReference>
<evidence type="ECO:0000313" key="8">
    <source>
        <dbReference type="EMBL" id="GAF85437.1"/>
    </source>
</evidence>
<dbReference type="AlphaFoldDB" id="X0TB76"/>
<dbReference type="InterPro" id="IPR036388">
    <property type="entry name" value="WH-like_DNA-bd_sf"/>
</dbReference>
<dbReference type="SUPFAM" id="SSF88946">
    <property type="entry name" value="Sigma2 domain of RNA polymerase sigma factors"/>
    <property type="match status" value="1"/>
</dbReference>
<name>X0TB76_9ZZZZ</name>
<proteinExistence type="inferred from homology"/>
<dbReference type="Gene3D" id="1.10.10.10">
    <property type="entry name" value="Winged helix-like DNA-binding domain superfamily/Winged helix DNA-binding domain"/>
    <property type="match status" value="1"/>
</dbReference>
<dbReference type="InterPro" id="IPR014284">
    <property type="entry name" value="RNA_pol_sigma-70_dom"/>
</dbReference>
<evidence type="ECO:0000256" key="1">
    <source>
        <dbReference type="ARBA" id="ARBA00010641"/>
    </source>
</evidence>
<feature type="domain" description="RNA polymerase sigma-70 region 2" evidence="6">
    <location>
        <begin position="23"/>
        <end position="90"/>
    </location>
</feature>
<dbReference type="SUPFAM" id="SSF88659">
    <property type="entry name" value="Sigma3 and sigma4 domains of RNA polymerase sigma factors"/>
    <property type="match status" value="1"/>
</dbReference>
<comment type="caution">
    <text evidence="8">The sequence shown here is derived from an EMBL/GenBank/DDBJ whole genome shotgun (WGS) entry which is preliminary data.</text>
</comment>
<evidence type="ECO:0000256" key="2">
    <source>
        <dbReference type="ARBA" id="ARBA00023015"/>
    </source>
</evidence>
<keyword evidence="3" id="KW-0731">Sigma factor</keyword>
<keyword evidence="4" id="KW-0238">DNA-binding</keyword>